<dbReference type="RefSeq" id="WP_254156759.1">
    <property type="nucleotide sequence ID" value="NZ_CP100355.1"/>
</dbReference>
<accession>A0A9E7N9F9</accession>
<dbReference type="AlphaFoldDB" id="A0A9E7N9F9"/>
<sequence length="103" mass="10873">MAVETQSATIANAIADTATIDLADFVPGVPSGTDVEVTVAGDRSSYTIDFERRADRYVIKGASGSAELTAVYGDGVGRKPDRVPDWIVAVLAVMDINEVSVQR</sequence>
<dbReference type="Proteomes" id="UP001056855">
    <property type="component" value="Chromosome"/>
</dbReference>
<evidence type="ECO:0000313" key="2">
    <source>
        <dbReference type="Proteomes" id="UP001056855"/>
    </source>
</evidence>
<proteinExistence type="predicted"/>
<dbReference type="KEGG" id="sawl:NGM29_13185"/>
<protein>
    <submittedName>
        <fullName evidence="1">Uncharacterized protein</fullName>
    </submittedName>
</protein>
<name>A0A9E7N9F9_9EURY</name>
<dbReference type="GeneID" id="73291017"/>
<gene>
    <name evidence="1" type="ORF">NGM29_13185</name>
</gene>
<dbReference type="EMBL" id="CP100355">
    <property type="protein sequence ID" value="UTF52730.1"/>
    <property type="molecule type" value="Genomic_DNA"/>
</dbReference>
<organism evidence="1 2">
    <name type="scientific">Natronosalvus rutilus</name>
    <dbReference type="NCBI Taxonomy" id="2953753"/>
    <lineage>
        <taxon>Archaea</taxon>
        <taxon>Methanobacteriati</taxon>
        <taxon>Methanobacteriota</taxon>
        <taxon>Stenosarchaea group</taxon>
        <taxon>Halobacteria</taxon>
        <taxon>Halobacteriales</taxon>
        <taxon>Natrialbaceae</taxon>
        <taxon>Natronosalvus</taxon>
    </lineage>
</organism>
<evidence type="ECO:0000313" key="1">
    <source>
        <dbReference type="EMBL" id="UTF52730.1"/>
    </source>
</evidence>
<keyword evidence="2" id="KW-1185">Reference proteome</keyword>
<reference evidence="1" key="1">
    <citation type="submission" date="2022-06" db="EMBL/GenBank/DDBJ databases">
        <title>Diverse halophilic archaea isolated from saline environments.</title>
        <authorList>
            <person name="Cui H.-L."/>
        </authorList>
    </citation>
    <scope>NUCLEOTIDE SEQUENCE</scope>
    <source>
        <strain evidence="1">WLHS1</strain>
    </source>
</reference>